<dbReference type="Proteomes" id="UP000510643">
    <property type="component" value="Chromosome"/>
</dbReference>
<sequence>MTRIILQNDNINLDTSKKSTITAGFISDRDILRKRSKKYMDLIAGLDAKTLTETKGMEELMNCIQEEFGTAELASLPLGIVSKCFLGHPYEVHTLDLIGNQIIKHYKSNEIMEGDFEKARTVAMHNAYAMVEVYTDKMILIREDGTASKL</sequence>
<dbReference type="KEGG" id="efal:FH779_12220"/>
<reference evidence="1 2" key="1">
    <citation type="submission" date="2019-06" db="EMBL/GenBank/DDBJ databases">
        <title>Emergence of pandrug resistant Empedobacter falsenii in China.</title>
        <authorList>
            <person name="Dong N."/>
            <person name="Chen S."/>
            <person name="Zhang R."/>
        </authorList>
    </citation>
    <scope>NUCLEOTIDE SEQUENCE [LARGE SCALE GENOMIC DNA]</scope>
    <source>
        <strain evidence="1 2">1681-1</strain>
    </source>
</reference>
<evidence type="ECO:0000313" key="2">
    <source>
        <dbReference type="Proteomes" id="UP000510643"/>
    </source>
</evidence>
<proteinExistence type="predicted"/>
<dbReference type="RefSeq" id="WP_180904910.1">
    <property type="nucleotide sequence ID" value="NZ_CP040908.1"/>
</dbReference>
<keyword evidence="2" id="KW-1185">Reference proteome</keyword>
<organism evidence="1 2">
    <name type="scientific">Empedobacter falsenii</name>
    <dbReference type="NCBI Taxonomy" id="343874"/>
    <lineage>
        <taxon>Bacteria</taxon>
        <taxon>Pseudomonadati</taxon>
        <taxon>Bacteroidota</taxon>
        <taxon>Flavobacteriia</taxon>
        <taxon>Flavobacteriales</taxon>
        <taxon>Weeksellaceae</taxon>
        <taxon>Empedobacter</taxon>
    </lineage>
</organism>
<evidence type="ECO:0000313" key="1">
    <source>
        <dbReference type="EMBL" id="QLL58812.1"/>
    </source>
</evidence>
<dbReference type="GeneID" id="78402235"/>
<gene>
    <name evidence="1" type="ORF">FH779_12220</name>
</gene>
<protein>
    <submittedName>
        <fullName evidence="1">Uncharacterized protein</fullName>
    </submittedName>
</protein>
<dbReference type="AlphaFoldDB" id="A0A7H9DUE9"/>
<dbReference type="EMBL" id="CP040908">
    <property type="protein sequence ID" value="QLL58812.1"/>
    <property type="molecule type" value="Genomic_DNA"/>
</dbReference>
<accession>A0A7H9DUE9</accession>
<name>A0A7H9DUE9_9FLAO</name>